<protein>
    <submittedName>
        <fullName evidence="6">Uncharacterized protein</fullName>
    </submittedName>
</protein>
<keyword evidence="4 5" id="KW-0472">Membrane</keyword>
<sequence length="121" mass="13585">MLLLWINVHLISWVLLVISVILAFALKDKLATIFIMVTRVLYIPILISGGFLAWFRIPKTPVSGIVKLLLGLAVIALIEISFAHKNRGSGSKVLYWTLATVFVVTTIFGFYLAGWYPIAWH</sequence>
<accession>A0A0R1P2V6</accession>
<proteinExistence type="predicted"/>
<name>A0A0R1P2V6_9LACO</name>
<keyword evidence="1" id="KW-1003">Cell membrane</keyword>
<dbReference type="Proteomes" id="UP000051439">
    <property type="component" value="Unassembled WGS sequence"/>
</dbReference>
<evidence type="ECO:0000256" key="1">
    <source>
        <dbReference type="ARBA" id="ARBA00022475"/>
    </source>
</evidence>
<evidence type="ECO:0000256" key="3">
    <source>
        <dbReference type="ARBA" id="ARBA00022989"/>
    </source>
</evidence>
<keyword evidence="3 5" id="KW-1133">Transmembrane helix</keyword>
<dbReference type="PATRIC" id="fig|1423766.4.peg.1715"/>
<gene>
    <name evidence="6" type="ORF">FC98_GL001657</name>
</gene>
<feature type="transmembrane region" description="Helical" evidence="5">
    <location>
        <begin position="94"/>
        <end position="118"/>
    </location>
</feature>
<dbReference type="InterPro" id="IPR010899">
    <property type="entry name" value="UPF0344"/>
</dbReference>
<dbReference type="Pfam" id="PF07457">
    <property type="entry name" value="DUF1516"/>
    <property type="match status" value="1"/>
</dbReference>
<dbReference type="AlphaFoldDB" id="A0A0R1P2V6"/>
<dbReference type="RefSeq" id="WP_008856649.1">
    <property type="nucleotide sequence ID" value="NZ_AZEB01000003.1"/>
</dbReference>
<evidence type="ECO:0000313" key="7">
    <source>
        <dbReference type="Proteomes" id="UP000051439"/>
    </source>
</evidence>
<feature type="transmembrane region" description="Helical" evidence="5">
    <location>
        <begin position="6"/>
        <end position="26"/>
    </location>
</feature>
<evidence type="ECO:0000256" key="2">
    <source>
        <dbReference type="ARBA" id="ARBA00022692"/>
    </source>
</evidence>
<comment type="caution">
    <text evidence="6">The sequence shown here is derived from an EMBL/GenBank/DDBJ whole genome shotgun (WGS) entry which is preliminary data.</text>
</comment>
<evidence type="ECO:0000256" key="5">
    <source>
        <dbReference type="SAM" id="Phobius"/>
    </source>
</evidence>
<keyword evidence="7" id="KW-1185">Reference proteome</keyword>
<feature type="transmembrane region" description="Helical" evidence="5">
    <location>
        <begin position="33"/>
        <end position="55"/>
    </location>
</feature>
<keyword evidence="2 5" id="KW-0812">Transmembrane</keyword>
<feature type="transmembrane region" description="Helical" evidence="5">
    <location>
        <begin position="61"/>
        <end position="82"/>
    </location>
</feature>
<evidence type="ECO:0000313" key="6">
    <source>
        <dbReference type="EMBL" id="KRL22904.1"/>
    </source>
</evidence>
<reference evidence="6 7" key="1">
    <citation type="journal article" date="2015" name="Genome Announc.">
        <title>Expanding the biotechnology potential of lactobacilli through comparative genomics of 213 strains and associated genera.</title>
        <authorList>
            <person name="Sun Z."/>
            <person name="Harris H.M."/>
            <person name="McCann A."/>
            <person name="Guo C."/>
            <person name="Argimon S."/>
            <person name="Zhang W."/>
            <person name="Yang X."/>
            <person name="Jeffery I.B."/>
            <person name="Cooney J.C."/>
            <person name="Kagawa T.F."/>
            <person name="Liu W."/>
            <person name="Song Y."/>
            <person name="Salvetti E."/>
            <person name="Wrobel A."/>
            <person name="Rasinkangas P."/>
            <person name="Parkhill J."/>
            <person name="Rea M.C."/>
            <person name="O'Sullivan O."/>
            <person name="Ritari J."/>
            <person name="Douillard F.P."/>
            <person name="Paul Ross R."/>
            <person name="Yang R."/>
            <person name="Briner A.E."/>
            <person name="Felis G.E."/>
            <person name="de Vos W.M."/>
            <person name="Barrangou R."/>
            <person name="Klaenhammer T.R."/>
            <person name="Caufield P.W."/>
            <person name="Cui Y."/>
            <person name="Zhang H."/>
            <person name="O'Toole P.W."/>
        </authorList>
    </citation>
    <scope>NUCLEOTIDE SEQUENCE [LARGE SCALE GENOMIC DNA]</scope>
    <source>
        <strain evidence="6 7">DSM 19906</strain>
    </source>
</reference>
<evidence type="ECO:0000256" key="4">
    <source>
        <dbReference type="ARBA" id="ARBA00023136"/>
    </source>
</evidence>
<organism evidence="6 7">
    <name type="scientific">Lentilactobacillus kisonensis DSM 19906 = JCM 15041</name>
    <dbReference type="NCBI Taxonomy" id="1423766"/>
    <lineage>
        <taxon>Bacteria</taxon>
        <taxon>Bacillati</taxon>
        <taxon>Bacillota</taxon>
        <taxon>Bacilli</taxon>
        <taxon>Lactobacillales</taxon>
        <taxon>Lactobacillaceae</taxon>
        <taxon>Lentilactobacillus</taxon>
    </lineage>
</organism>
<dbReference type="EMBL" id="AZEB01000003">
    <property type="protein sequence ID" value="KRL22904.1"/>
    <property type="molecule type" value="Genomic_DNA"/>
</dbReference>